<gene>
    <name evidence="5" type="ORF">DEO23_15790</name>
</gene>
<feature type="signal peptide" evidence="4">
    <location>
        <begin position="1"/>
        <end position="24"/>
    </location>
</feature>
<evidence type="ECO:0000256" key="1">
    <source>
        <dbReference type="ARBA" id="ARBA00008520"/>
    </source>
</evidence>
<feature type="chain" id="PRO_5015718559" description="Sugar ABC transporter substrate-binding protein" evidence="4">
    <location>
        <begin position="25"/>
        <end position="420"/>
    </location>
</feature>
<evidence type="ECO:0000313" key="6">
    <source>
        <dbReference type="Proteomes" id="UP000245590"/>
    </source>
</evidence>
<accession>A0A2U2RGD9</accession>
<dbReference type="Proteomes" id="UP000245590">
    <property type="component" value="Unassembled WGS sequence"/>
</dbReference>
<dbReference type="PROSITE" id="PS51257">
    <property type="entry name" value="PROKAR_LIPOPROTEIN"/>
    <property type="match status" value="1"/>
</dbReference>
<evidence type="ECO:0000313" key="5">
    <source>
        <dbReference type="EMBL" id="PWH04932.1"/>
    </source>
</evidence>
<reference evidence="5 6" key="1">
    <citation type="submission" date="2018-05" db="EMBL/GenBank/DDBJ databases">
        <title>Brachybacterium sp. M1HQ-2T, whole genome shotgun sequence.</title>
        <authorList>
            <person name="Tuo L."/>
        </authorList>
    </citation>
    <scope>NUCLEOTIDE SEQUENCE [LARGE SCALE GENOMIC DNA]</scope>
    <source>
        <strain evidence="5 6">M1HQ-2</strain>
    </source>
</reference>
<dbReference type="GO" id="GO:0055052">
    <property type="term" value="C:ATP-binding cassette (ABC) transporter complex, substrate-binding subunit-containing"/>
    <property type="evidence" value="ECO:0007669"/>
    <property type="project" value="TreeGrafter"/>
</dbReference>
<dbReference type="EMBL" id="QFKX01000010">
    <property type="protein sequence ID" value="PWH04932.1"/>
    <property type="molecule type" value="Genomic_DNA"/>
</dbReference>
<evidence type="ECO:0008006" key="7">
    <source>
        <dbReference type="Google" id="ProtNLM"/>
    </source>
</evidence>
<comment type="similarity">
    <text evidence="1">Belongs to the bacterial solute-binding protein 1 family.</text>
</comment>
<comment type="caution">
    <text evidence="5">The sequence shown here is derived from an EMBL/GenBank/DDBJ whole genome shotgun (WGS) entry which is preliminary data.</text>
</comment>
<dbReference type="Pfam" id="PF13416">
    <property type="entry name" value="SBP_bac_8"/>
    <property type="match status" value="1"/>
</dbReference>
<dbReference type="OrthoDB" id="9780991at2"/>
<protein>
    <recommendedName>
        <fullName evidence="7">Sugar ABC transporter substrate-binding protein</fullName>
    </recommendedName>
</protein>
<dbReference type="InterPro" id="IPR006059">
    <property type="entry name" value="SBP"/>
</dbReference>
<dbReference type="AlphaFoldDB" id="A0A2U2RGD9"/>
<dbReference type="GO" id="GO:1901982">
    <property type="term" value="F:maltose binding"/>
    <property type="evidence" value="ECO:0007669"/>
    <property type="project" value="TreeGrafter"/>
</dbReference>
<evidence type="ECO:0000256" key="3">
    <source>
        <dbReference type="ARBA" id="ARBA00022729"/>
    </source>
</evidence>
<dbReference type="PANTHER" id="PTHR30061">
    <property type="entry name" value="MALTOSE-BINDING PERIPLASMIC PROTEIN"/>
    <property type="match status" value="1"/>
</dbReference>
<dbReference type="Gene3D" id="3.40.190.10">
    <property type="entry name" value="Periplasmic binding protein-like II"/>
    <property type="match status" value="1"/>
</dbReference>
<evidence type="ECO:0000256" key="4">
    <source>
        <dbReference type="SAM" id="SignalP"/>
    </source>
</evidence>
<dbReference type="GO" id="GO:0015768">
    <property type="term" value="P:maltose transport"/>
    <property type="evidence" value="ECO:0007669"/>
    <property type="project" value="TreeGrafter"/>
</dbReference>
<keyword evidence="2" id="KW-0813">Transport</keyword>
<proteinExistence type="inferred from homology"/>
<evidence type="ECO:0000256" key="2">
    <source>
        <dbReference type="ARBA" id="ARBA00022448"/>
    </source>
</evidence>
<dbReference type="GO" id="GO:0042956">
    <property type="term" value="P:maltodextrin transmembrane transport"/>
    <property type="evidence" value="ECO:0007669"/>
    <property type="project" value="TreeGrafter"/>
</dbReference>
<keyword evidence="3 4" id="KW-0732">Signal</keyword>
<dbReference type="SUPFAM" id="SSF53850">
    <property type="entry name" value="Periplasmic binding protein-like II"/>
    <property type="match status" value="1"/>
</dbReference>
<name>A0A2U2RGD9_9MICO</name>
<sequence length="420" mass="45052">MRRRTALQGAAVTSLLSLGSSSCALQSAPAGTDSNGVTTLRMWHYYQDQQKTWLEDEVRRFEAKHPKTRIALIDVVGDQQAQKLLASVSIGNGPDLLMNNIVVDFPVLRAAGVLKDITEQWESFQDNDQFPEATAWRNEGRVFNLLPYTNLIGMYAHSDALADSGVETVPSTLSELESAMQKVSEKGAFEPLAMAGSPDVEGAWLFAPQLLGLGIDYCNFHGAAVEDAFRRLARWRDKGWLPQATATWSQTDAWQQFMTGRYAFALNGNWNLGNARDSGFAIQTARYPASDGGKSKVYPGGEGIAIGAQTKYPDLAWSFIESAFLSAPGARAVNTVAGSIPVRADVASSDQLAGDADVAPFVEAARHQARWPDNERTADMQRALGEAVSGVISGQLSGDEGASSAVNEIAAARADGGGSC</sequence>
<organism evidence="5 6">
    <name type="scientific">Brachybacterium endophyticum</name>
    <dbReference type="NCBI Taxonomy" id="2182385"/>
    <lineage>
        <taxon>Bacteria</taxon>
        <taxon>Bacillati</taxon>
        <taxon>Actinomycetota</taxon>
        <taxon>Actinomycetes</taxon>
        <taxon>Micrococcales</taxon>
        <taxon>Dermabacteraceae</taxon>
        <taxon>Brachybacterium</taxon>
    </lineage>
</organism>
<keyword evidence="6" id="KW-1185">Reference proteome</keyword>
<dbReference type="PANTHER" id="PTHR30061:SF50">
    <property type="entry name" value="MALTOSE_MALTODEXTRIN-BINDING PERIPLASMIC PROTEIN"/>
    <property type="match status" value="1"/>
</dbReference>